<accession>A0A7R9G3E6</accession>
<gene>
    <name evidence="2" type="ORF">TSIB3V08_LOCUS9561</name>
</gene>
<proteinExistence type="predicted"/>
<organism evidence="2">
    <name type="scientific">Timema shepardi</name>
    <name type="common">Walking stick</name>
    <dbReference type="NCBI Taxonomy" id="629360"/>
    <lineage>
        <taxon>Eukaryota</taxon>
        <taxon>Metazoa</taxon>
        <taxon>Ecdysozoa</taxon>
        <taxon>Arthropoda</taxon>
        <taxon>Hexapoda</taxon>
        <taxon>Insecta</taxon>
        <taxon>Pterygota</taxon>
        <taxon>Neoptera</taxon>
        <taxon>Polyneoptera</taxon>
        <taxon>Phasmatodea</taxon>
        <taxon>Timematodea</taxon>
        <taxon>Timematoidea</taxon>
        <taxon>Timematidae</taxon>
        <taxon>Timema</taxon>
    </lineage>
</organism>
<dbReference type="AlphaFoldDB" id="A0A7R9G3E6"/>
<evidence type="ECO:0000256" key="1">
    <source>
        <dbReference type="SAM" id="MobiDB-lite"/>
    </source>
</evidence>
<reference evidence="2" key="1">
    <citation type="submission" date="2020-11" db="EMBL/GenBank/DDBJ databases">
        <authorList>
            <person name="Tran Van P."/>
        </authorList>
    </citation>
    <scope>NUCLEOTIDE SEQUENCE</scope>
</reference>
<dbReference type="EMBL" id="OC005623">
    <property type="protein sequence ID" value="CAD7265525.1"/>
    <property type="molecule type" value="Genomic_DNA"/>
</dbReference>
<feature type="region of interest" description="Disordered" evidence="1">
    <location>
        <begin position="97"/>
        <end position="146"/>
    </location>
</feature>
<sequence length="500" mass="54853">MGKFYCNAAERRAQTEGHCFSSTWEERWEEPKHTASDEVRTSVQSGVDIVVTSVSGVYCSGVGNESSWAGLGLLSVGLVGAAGVSHPVRLQSEETIRLKGERTESQTRSPSGSVSCGGRQRNCPGNVSREGRQRNSPGNVSHDGRYTPTALFTVPVNSSSWGSELALNWSSSDSAMASALASPRYFNPLLPWMTVVPAFTFVPLICLLTFHALASPAKVFATYSFQLPFYTQELLAYCTLHDYSGPGDAAIPCALPSSGLSSNSAPGRPSSTQPVASRIQLSLGMPSSNVAVRRVMELSTSSGEFTSMFNGTASVNTRQYSSHSLLGIFFLRPGDGRSQVRLRLRVLPEAYLDPSGRHPEHREDSFNWMGRTSARYCAPTRMCPLSGQLSYRCNTSRIRRTTSSSVPIVAIAEEFGCSFQKKHCFCCLVWSILQPYEALPKELNLRLQNFLSRPGPELPLESRDWLKVFYLTKLGSDSANALSRRDELNTHNNHHSTLPR</sequence>
<name>A0A7R9G3E6_TIMSH</name>
<evidence type="ECO:0000313" key="2">
    <source>
        <dbReference type="EMBL" id="CAD7265525.1"/>
    </source>
</evidence>
<protein>
    <submittedName>
        <fullName evidence="2">Uncharacterized protein</fullName>
    </submittedName>
</protein>